<organism evidence="2 3">
    <name type="scientific">Frondihabitans sucicola</name>
    <dbReference type="NCBI Taxonomy" id="1268041"/>
    <lineage>
        <taxon>Bacteria</taxon>
        <taxon>Bacillati</taxon>
        <taxon>Actinomycetota</taxon>
        <taxon>Actinomycetes</taxon>
        <taxon>Micrococcales</taxon>
        <taxon>Microbacteriaceae</taxon>
        <taxon>Frondihabitans</taxon>
    </lineage>
</organism>
<dbReference type="RefSeq" id="WP_350271682.1">
    <property type="nucleotide sequence ID" value="NZ_AP027732.1"/>
</dbReference>
<name>A0ABM8GNV1_9MICO</name>
<dbReference type="Proteomes" id="UP001321486">
    <property type="component" value="Chromosome"/>
</dbReference>
<evidence type="ECO:0008006" key="4">
    <source>
        <dbReference type="Google" id="ProtNLM"/>
    </source>
</evidence>
<feature type="region of interest" description="Disordered" evidence="1">
    <location>
        <begin position="136"/>
        <end position="184"/>
    </location>
</feature>
<dbReference type="EMBL" id="AP027732">
    <property type="protein sequence ID" value="BDZ49905.1"/>
    <property type="molecule type" value="Genomic_DNA"/>
</dbReference>
<keyword evidence="3" id="KW-1185">Reference proteome</keyword>
<accession>A0ABM8GNV1</accession>
<gene>
    <name evidence="2" type="ORF">GCM10025867_21460</name>
</gene>
<evidence type="ECO:0000256" key="1">
    <source>
        <dbReference type="SAM" id="MobiDB-lite"/>
    </source>
</evidence>
<sequence length="184" mass="20372">MADSIEGRVRGSVDAFLRWLPRWRIGTSKARTRVCRLCLGSPVATAAGFDHDVPHAVQHALLSRMRVIVDEAVDEYTARNLPLVSRELSKTTTHDHVGYRPDEGLALEFQGLETDPEPEPGQPFLFTLAELAEADRAQAQAPEVISDPAPPPPIPTKRRQHCAPNSNWPTITRGRSARPCVSPW</sequence>
<evidence type="ECO:0000313" key="3">
    <source>
        <dbReference type="Proteomes" id="UP001321486"/>
    </source>
</evidence>
<proteinExistence type="predicted"/>
<reference evidence="3" key="1">
    <citation type="journal article" date="2019" name="Int. J. Syst. Evol. Microbiol.">
        <title>The Global Catalogue of Microorganisms (GCM) 10K type strain sequencing project: providing services to taxonomists for standard genome sequencing and annotation.</title>
        <authorList>
            <consortium name="The Broad Institute Genomics Platform"/>
            <consortium name="The Broad Institute Genome Sequencing Center for Infectious Disease"/>
            <person name="Wu L."/>
            <person name="Ma J."/>
        </authorList>
    </citation>
    <scope>NUCLEOTIDE SEQUENCE [LARGE SCALE GENOMIC DNA]</scope>
    <source>
        <strain evidence="3">NBRC 108728</strain>
    </source>
</reference>
<protein>
    <recommendedName>
        <fullName evidence="4">DUF222 domain-containing protein</fullName>
    </recommendedName>
</protein>
<evidence type="ECO:0000313" key="2">
    <source>
        <dbReference type="EMBL" id="BDZ49905.1"/>
    </source>
</evidence>